<evidence type="ECO:0000313" key="1">
    <source>
        <dbReference type="EMBL" id="MBE1496780.1"/>
    </source>
</evidence>
<gene>
    <name evidence="1" type="ORF">H4696_003880</name>
</gene>
<proteinExistence type="predicted"/>
<comment type="caution">
    <text evidence="1">The sequence shown here is derived from an EMBL/GenBank/DDBJ whole genome shotgun (WGS) entry which is preliminary data.</text>
</comment>
<organism evidence="1 2">
    <name type="scientific">Amycolatopsis lexingtonensis</name>
    <dbReference type="NCBI Taxonomy" id="218822"/>
    <lineage>
        <taxon>Bacteria</taxon>
        <taxon>Bacillati</taxon>
        <taxon>Actinomycetota</taxon>
        <taxon>Actinomycetes</taxon>
        <taxon>Pseudonocardiales</taxon>
        <taxon>Pseudonocardiaceae</taxon>
        <taxon>Amycolatopsis</taxon>
    </lineage>
</organism>
<evidence type="ECO:0008006" key="3">
    <source>
        <dbReference type="Google" id="ProtNLM"/>
    </source>
</evidence>
<protein>
    <recommendedName>
        <fullName evidence="3">LysR family transcriptional regulator</fullName>
    </recommendedName>
</protein>
<accession>A0ABR9I0S9</accession>
<evidence type="ECO:0000313" key="2">
    <source>
        <dbReference type="Proteomes" id="UP000631670"/>
    </source>
</evidence>
<dbReference type="Proteomes" id="UP000631670">
    <property type="component" value="Unassembled WGS sequence"/>
</dbReference>
<dbReference type="EMBL" id="JADBEG010000001">
    <property type="protein sequence ID" value="MBE1496780.1"/>
    <property type="molecule type" value="Genomic_DNA"/>
</dbReference>
<keyword evidence="2" id="KW-1185">Reference proteome</keyword>
<reference evidence="1 2" key="1">
    <citation type="submission" date="2020-10" db="EMBL/GenBank/DDBJ databases">
        <title>Sequencing the genomes of 1000 actinobacteria strains.</title>
        <authorList>
            <person name="Klenk H.-P."/>
        </authorList>
    </citation>
    <scope>NUCLEOTIDE SEQUENCE [LARGE SCALE GENOMIC DNA]</scope>
    <source>
        <strain evidence="1 2">DSM 44653</strain>
    </source>
</reference>
<name>A0ABR9I0S9_9PSEU</name>
<sequence>MRSSGSAWTRIGSVAFFVSRRAAAAWIKAFSDEFPA</sequence>